<protein>
    <submittedName>
        <fullName evidence="1">Uncharacterized protein</fullName>
    </submittedName>
</protein>
<comment type="caution">
    <text evidence="1">The sequence shown here is derived from an EMBL/GenBank/DDBJ whole genome shotgun (WGS) entry which is preliminary data.</text>
</comment>
<keyword evidence="2" id="KW-1185">Reference proteome</keyword>
<reference evidence="1" key="1">
    <citation type="journal article" date="2022" name="bioRxiv">
        <title>Genomics of Preaxostyla Flagellates Illuminates Evolutionary Transitions and the Path Towards Mitochondrial Loss.</title>
        <authorList>
            <person name="Novak L.V.F."/>
            <person name="Treitli S.C."/>
            <person name="Pyrih J."/>
            <person name="Halakuc P."/>
            <person name="Pipaliya S.V."/>
            <person name="Vacek V."/>
            <person name="Brzon O."/>
            <person name="Soukal P."/>
            <person name="Eme L."/>
            <person name="Dacks J.B."/>
            <person name="Karnkowska A."/>
            <person name="Elias M."/>
            <person name="Hampl V."/>
        </authorList>
    </citation>
    <scope>NUCLEOTIDE SEQUENCE</scope>
    <source>
        <strain evidence="1">RCP-MX</strain>
    </source>
</reference>
<sequence length="155" mass="17158">MKDADPHGHALRQLPRGLMAPALRPQPPWPKRPEGISTITLGLLILASDYPLMDCPPQRPGRVTISFCLCLRVESEYIDYLSVGFFLDCCGSRPRAHRAAALSNTPDAGPFALWPSLVPPECDRRCWHTISPALGLVVLVFPPRRTLQPLNCLPD</sequence>
<evidence type="ECO:0000313" key="1">
    <source>
        <dbReference type="EMBL" id="KAJ4452477.1"/>
    </source>
</evidence>
<dbReference type="EMBL" id="JAPMOS010000493">
    <property type="protein sequence ID" value="KAJ4452477.1"/>
    <property type="molecule type" value="Genomic_DNA"/>
</dbReference>
<gene>
    <name evidence="1" type="ORF">PAPYR_13356</name>
</gene>
<evidence type="ECO:0000313" key="2">
    <source>
        <dbReference type="Proteomes" id="UP001141327"/>
    </source>
</evidence>
<dbReference type="Proteomes" id="UP001141327">
    <property type="component" value="Unassembled WGS sequence"/>
</dbReference>
<proteinExistence type="predicted"/>
<name>A0ABQ8U4I9_9EUKA</name>
<accession>A0ABQ8U4I9</accession>
<organism evidence="1 2">
    <name type="scientific">Paratrimastix pyriformis</name>
    <dbReference type="NCBI Taxonomy" id="342808"/>
    <lineage>
        <taxon>Eukaryota</taxon>
        <taxon>Metamonada</taxon>
        <taxon>Preaxostyla</taxon>
        <taxon>Paratrimastigidae</taxon>
        <taxon>Paratrimastix</taxon>
    </lineage>
</organism>